<reference evidence="6" key="4">
    <citation type="journal article" date="2016" name="Gigascience">
        <title>De novo construction of an expanded transcriptome assembly for the western tarnished plant bug, Lygus hesperus.</title>
        <authorList>
            <person name="Tassone E.E."/>
            <person name="Geib S.M."/>
            <person name="Hall B."/>
            <person name="Fabrick J.A."/>
            <person name="Brent C.S."/>
            <person name="Hull J.J."/>
        </authorList>
    </citation>
    <scope>NUCLEOTIDE SEQUENCE</scope>
</reference>
<dbReference type="InterPro" id="IPR005055">
    <property type="entry name" value="A10/PebIII"/>
</dbReference>
<sequence length="151" mass="17366">MLMLVFGVLCLFVGLEGAPLQYSDTRYDDVELISILNNDELYIKLFQCLIGRGKCTPDWEILKDALPSALLDNCDKCTTKQKFGTKTLLAHLVHDKPSDMRILEGEFDPDGSYRKELEKEDKETNDINRKRSATLEDQQVELLDKVRRIIK</sequence>
<organism evidence="4">
    <name type="scientific">Lygus hesperus</name>
    <name type="common">Western plant bug</name>
    <dbReference type="NCBI Taxonomy" id="30085"/>
    <lineage>
        <taxon>Eukaryota</taxon>
        <taxon>Metazoa</taxon>
        <taxon>Ecdysozoa</taxon>
        <taxon>Arthropoda</taxon>
        <taxon>Hexapoda</taxon>
        <taxon>Insecta</taxon>
        <taxon>Pterygota</taxon>
        <taxon>Neoptera</taxon>
        <taxon>Paraneoptera</taxon>
        <taxon>Hemiptera</taxon>
        <taxon>Heteroptera</taxon>
        <taxon>Panheteroptera</taxon>
        <taxon>Cimicomorpha</taxon>
        <taxon>Miridae</taxon>
        <taxon>Mirini</taxon>
        <taxon>Lygus</taxon>
    </lineage>
</organism>
<feature type="chain" id="PRO_5015033961" evidence="1">
    <location>
        <begin position="18"/>
        <end position="151"/>
    </location>
</feature>
<reference evidence="4" key="1">
    <citation type="journal article" date="2014" name="PLoS ONE">
        <title>Transcriptome-Based Identification of ABC Transporters in the Western Tarnished Plant Bug Lygus hesperus.</title>
        <authorList>
            <person name="Hull J.J."/>
            <person name="Chaney K."/>
            <person name="Geib S.M."/>
            <person name="Fabrick J.A."/>
            <person name="Brent C.S."/>
            <person name="Walsh D."/>
            <person name="Lavine L.C."/>
        </authorList>
    </citation>
    <scope>NUCLEOTIDE SEQUENCE</scope>
</reference>
<dbReference type="EMBL" id="GDHC01004676">
    <property type="protein sequence ID" value="JAQ13953.1"/>
    <property type="molecule type" value="Transcribed_RNA"/>
</dbReference>
<name>A0A0A9YBA5_LYGHE</name>
<dbReference type="InterPro" id="IPR036682">
    <property type="entry name" value="OS_D_A10/PebIII_sf"/>
</dbReference>
<dbReference type="EMBL" id="GBHO01015228">
    <property type="protein sequence ID" value="JAG28376.1"/>
    <property type="molecule type" value="Transcribed_RNA"/>
</dbReference>
<accession>A0A0A9YBA5</accession>
<dbReference type="EMBL" id="GBRD01014920">
    <property type="protein sequence ID" value="JAG50906.1"/>
    <property type="molecule type" value="Transcribed_RNA"/>
</dbReference>
<dbReference type="Pfam" id="PF03392">
    <property type="entry name" value="OS-D"/>
    <property type="match status" value="1"/>
</dbReference>
<proteinExistence type="predicted"/>
<dbReference type="Gene3D" id="1.10.2080.10">
    <property type="entry name" value="Insect odorant-binding protein A10/Ejaculatory bulb-specific protein 3"/>
    <property type="match status" value="1"/>
</dbReference>
<evidence type="ECO:0000313" key="2">
    <source>
        <dbReference type="EMBL" id="JAG28376.1"/>
    </source>
</evidence>
<evidence type="ECO:0000313" key="3">
    <source>
        <dbReference type="EMBL" id="JAG28377.1"/>
    </source>
</evidence>
<reference evidence="4" key="2">
    <citation type="submission" date="2014-07" db="EMBL/GenBank/DDBJ databases">
        <authorList>
            <person name="Hull J."/>
        </authorList>
    </citation>
    <scope>NUCLEOTIDE SEQUENCE</scope>
</reference>
<evidence type="ECO:0000313" key="6">
    <source>
        <dbReference type="EMBL" id="JAQ13953.1"/>
    </source>
</evidence>
<evidence type="ECO:0000313" key="5">
    <source>
        <dbReference type="EMBL" id="JAG50906.1"/>
    </source>
</evidence>
<protein>
    <submittedName>
        <fullName evidence="4">Putative odorant-binding protein A10</fullName>
    </submittedName>
</protein>
<evidence type="ECO:0000313" key="4">
    <source>
        <dbReference type="EMBL" id="JAG28378.1"/>
    </source>
</evidence>
<feature type="signal peptide" evidence="1">
    <location>
        <begin position="1"/>
        <end position="17"/>
    </location>
</feature>
<keyword evidence="1" id="KW-0732">Signal</keyword>
<dbReference type="AlphaFoldDB" id="A0A0A9YBA5"/>
<gene>
    <name evidence="4" type="primary">a10_3</name>
    <name evidence="6" type="synonym">a10_1</name>
    <name evidence="2" type="synonym">a10_4</name>
    <name evidence="3" type="synonym">a10_5</name>
    <name evidence="3" type="ORF">CM83_30776</name>
    <name evidence="2" type="ORF">CM83_30777</name>
    <name evidence="4" type="ORF">CM83_30778</name>
    <name evidence="6" type="ORF">g.46938</name>
</gene>
<dbReference type="PANTHER" id="PTHR11257">
    <property type="entry name" value="CHEMOSENSORY PROTEIN-RELATED"/>
    <property type="match status" value="1"/>
</dbReference>
<dbReference type="EMBL" id="GBHO01015226">
    <property type="protein sequence ID" value="JAG28378.1"/>
    <property type="molecule type" value="Transcribed_RNA"/>
</dbReference>
<dbReference type="SUPFAM" id="SSF100910">
    <property type="entry name" value="Chemosensory protein Csp2"/>
    <property type="match status" value="1"/>
</dbReference>
<dbReference type="EMBL" id="GBHO01015227">
    <property type="protein sequence ID" value="JAG28377.1"/>
    <property type="molecule type" value="Transcribed_RNA"/>
</dbReference>
<reference evidence="5" key="3">
    <citation type="submission" date="2014-09" db="EMBL/GenBank/DDBJ databases">
        <authorList>
            <person name="Magalhaes I.L.F."/>
            <person name="Oliveira U."/>
            <person name="Santos F.R."/>
            <person name="Vidigal T.H.D.A."/>
            <person name="Brescovit A.D."/>
            <person name="Santos A.J."/>
        </authorList>
    </citation>
    <scope>NUCLEOTIDE SEQUENCE</scope>
</reference>
<evidence type="ECO:0000256" key="1">
    <source>
        <dbReference type="SAM" id="SignalP"/>
    </source>
</evidence>
<dbReference type="PANTHER" id="PTHR11257:SF12">
    <property type="entry name" value="EJACULATORY BULB-SPECIFIC PROTEIN 3-RELATED"/>
    <property type="match status" value="1"/>
</dbReference>